<organism evidence="1 2">
    <name type="scientific">Paenibacillus eucommiae</name>
    <dbReference type="NCBI Taxonomy" id="1355755"/>
    <lineage>
        <taxon>Bacteria</taxon>
        <taxon>Bacillati</taxon>
        <taxon>Bacillota</taxon>
        <taxon>Bacilli</taxon>
        <taxon>Bacillales</taxon>
        <taxon>Paenibacillaceae</taxon>
        <taxon>Paenibacillus</taxon>
    </lineage>
</organism>
<sequence length="76" mass="8703">MEQIFKGGRYRSSTHIPFLSQLQSAKQAKLKRTAARVFLLLGGDFLAGKVLGMKSPQRFCFLTERDSDFNENLEFM</sequence>
<proteinExistence type="predicted"/>
<gene>
    <name evidence="1" type="ORF">J2Z66_007625</name>
</gene>
<reference evidence="1 2" key="1">
    <citation type="submission" date="2021-03" db="EMBL/GenBank/DDBJ databases">
        <title>Genomic Encyclopedia of Type Strains, Phase IV (KMG-IV): sequencing the most valuable type-strain genomes for metagenomic binning, comparative biology and taxonomic classification.</title>
        <authorList>
            <person name="Goeker M."/>
        </authorList>
    </citation>
    <scope>NUCLEOTIDE SEQUENCE [LARGE SCALE GENOMIC DNA]</scope>
    <source>
        <strain evidence="1 2">DSM 26048</strain>
    </source>
</reference>
<evidence type="ECO:0000313" key="1">
    <source>
        <dbReference type="EMBL" id="MBP1995981.1"/>
    </source>
</evidence>
<dbReference type="Proteomes" id="UP001519287">
    <property type="component" value="Unassembled WGS sequence"/>
</dbReference>
<dbReference type="EMBL" id="JAGGLB010000042">
    <property type="protein sequence ID" value="MBP1995981.1"/>
    <property type="molecule type" value="Genomic_DNA"/>
</dbReference>
<name>A0ABS4JA60_9BACL</name>
<comment type="caution">
    <text evidence="1">The sequence shown here is derived from an EMBL/GenBank/DDBJ whole genome shotgun (WGS) entry which is preliminary data.</text>
</comment>
<keyword evidence="2" id="KW-1185">Reference proteome</keyword>
<dbReference type="RefSeq" id="WP_209978002.1">
    <property type="nucleotide sequence ID" value="NZ_JAGGLB010000042.1"/>
</dbReference>
<evidence type="ECO:0000313" key="2">
    <source>
        <dbReference type="Proteomes" id="UP001519287"/>
    </source>
</evidence>
<accession>A0ABS4JA60</accession>
<protein>
    <submittedName>
        <fullName evidence="1">Uncharacterized protein</fullName>
    </submittedName>
</protein>